<sequence length="95" mass="10093">MRPSPTRATLALGLLAGAVLWNAAASPATASGSTSWREAGHFDTSGACQRAGREGLRKNRWDEYKCRPGRGDANVTLWVRGGRSRAGAPHHAPAR</sequence>
<evidence type="ECO:0000256" key="2">
    <source>
        <dbReference type="SAM" id="SignalP"/>
    </source>
</evidence>
<feature type="chain" id="PRO_5047014588" description="Secreted protein" evidence="2">
    <location>
        <begin position="31"/>
        <end position="95"/>
    </location>
</feature>
<accession>A0ABS1NMD2</accession>
<keyword evidence="2" id="KW-0732">Signal</keyword>
<name>A0ABS1NMD2_9ACTN</name>
<evidence type="ECO:0000313" key="4">
    <source>
        <dbReference type="Proteomes" id="UP000634229"/>
    </source>
</evidence>
<feature type="signal peptide" evidence="2">
    <location>
        <begin position="1"/>
        <end position="30"/>
    </location>
</feature>
<evidence type="ECO:0008006" key="5">
    <source>
        <dbReference type="Google" id="ProtNLM"/>
    </source>
</evidence>
<evidence type="ECO:0000256" key="1">
    <source>
        <dbReference type="SAM" id="MobiDB-lite"/>
    </source>
</evidence>
<comment type="caution">
    <text evidence="3">The sequence shown here is derived from an EMBL/GenBank/DDBJ whole genome shotgun (WGS) entry which is preliminary data.</text>
</comment>
<organism evidence="3 4">
    <name type="scientific">Streptomyces coffeae</name>
    <dbReference type="NCBI Taxonomy" id="621382"/>
    <lineage>
        <taxon>Bacteria</taxon>
        <taxon>Bacillati</taxon>
        <taxon>Actinomycetota</taxon>
        <taxon>Actinomycetes</taxon>
        <taxon>Kitasatosporales</taxon>
        <taxon>Streptomycetaceae</taxon>
        <taxon>Streptomyces</taxon>
    </lineage>
</organism>
<dbReference type="EMBL" id="JAERRF010000026">
    <property type="protein sequence ID" value="MBL1101221.1"/>
    <property type="molecule type" value="Genomic_DNA"/>
</dbReference>
<proteinExistence type="predicted"/>
<dbReference type="Proteomes" id="UP000634229">
    <property type="component" value="Unassembled WGS sequence"/>
</dbReference>
<dbReference type="RefSeq" id="WP_201880690.1">
    <property type="nucleotide sequence ID" value="NZ_JAERRF010000026.1"/>
</dbReference>
<feature type="region of interest" description="Disordered" evidence="1">
    <location>
        <begin position="30"/>
        <end position="54"/>
    </location>
</feature>
<protein>
    <recommendedName>
        <fullName evidence="5">Secreted protein</fullName>
    </recommendedName>
</protein>
<evidence type="ECO:0000313" key="3">
    <source>
        <dbReference type="EMBL" id="MBL1101221.1"/>
    </source>
</evidence>
<reference evidence="3 4" key="1">
    <citation type="submission" date="2021-01" db="EMBL/GenBank/DDBJ databases">
        <title>WGS of actinomycetes isolated from Thailand.</title>
        <authorList>
            <person name="Thawai C."/>
        </authorList>
    </citation>
    <scope>NUCLEOTIDE SEQUENCE [LARGE SCALE GENOMIC DNA]</scope>
    <source>
        <strain evidence="3 4">CA1R205</strain>
    </source>
</reference>
<gene>
    <name evidence="3" type="ORF">JK363_32085</name>
</gene>
<keyword evidence="4" id="KW-1185">Reference proteome</keyword>